<gene>
    <name evidence="8" type="ORF">BU23DRAFT_598629</name>
</gene>
<feature type="transmembrane region" description="Helical" evidence="6">
    <location>
        <begin position="235"/>
        <end position="257"/>
    </location>
</feature>
<keyword evidence="4 6" id="KW-0472">Membrane</keyword>
<feature type="transmembrane region" description="Helical" evidence="6">
    <location>
        <begin position="72"/>
        <end position="94"/>
    </location>
</feature>
<evidence type="ECO:0000313" key="9">
    <source>
        <dbReference type="Proteomes" id="UP000800036"/>
    </source>
</evidence>
<keyword evidence="2 6" id="KW-0812">Transmembrane</keyword>
<name>A0A6A5VDN2_9PLEO</name>
<feature type="transmembrane region" description="Helical" evidence="6">
    <location>
        <begin position="124"/>
        <end position="145"/>
    </location>
</feature>
<organism evidence="8 9">
    <name type="scientific">Bimuria novae-zelandiae CBS 107.79</name>
    <dbReference type="NCBI Taxonomy" id="1447943"/>
    <lineage>
        <taxon>Eukaryota</taxon>
        <taxon>Fungi</taxon>
        <taxon>Dikarya</taxon>
        <taxon>Ascomycota</taxon>
        <taxon>Pezizomycotina</taxon>
        <taxon>Dothideomycetes</taxon>
        <taxon>Pleosporomycetidae</taxon>
        <taxon>Pleosporales</taxon>
        <taxon>Massarineae</taxon>
        <taxon>Didymosphaeriaceae</taxon>
        <taxon>Bimuria</taxon>
    </lineage>
</organism>
<evidence type="ECO:0000256" key="5">
    <source>
        <dbReference type="ARBA" id="ARBA00038359"/>
    </source>
</evidence>
<dbReference type="EMBL" id="ML976677">
    <property type="protein sequence ID" value="KAF1974062.1"/>
    <property type="molecule type" value="Genomic_DNA"/>
</dbReference>
<keyword evidence="9" id="KW-1185">Reference proteome</keyword>
<proteinExistence type="inferred from homology"/>
<evidence type="ECO:0000256" key="1">
    <source>
        <dbReference type="ARBA" id="ARBA00004141"/>
    </source>
</evidence>
<evidence type="ECO:0000259" key="7">
    <source>
        <dbReference type="Pfam" id="PF20684"/>
    </source>
</evidence>
<dbReference type="InterPro" id="IPR052337">
    <property type="entry name" value="SAT4-like"/>
</dbReference>
<evidence type="ECO:0000256" key="2">
    <source>
        <dbReference type="ARBA" id="ARBA00022692"/>
    </source>
</evidence>
<dbReference type="PANTHER" id="PTHR33048">
    <property type="entry name" value="PTH11-LIKE INTEGRAL MEMBRANE PROTEIN (AFU_ORTHOLOGUE AFUA_5G11245)"/>
    <property type="match status" value="1"/>
</dbReference>
<feature type="transmembrane region" description="Helical" evidence="6">
    <location>
        <begin position="39"/>
        <end position="60"/>
    </location>
</feature>
<protein>
    <recommendedName>
        <fullName evidence="7">Rhodopsin domain-containing protein</fullName>
    </recommendedName>
</protein>
<keyword evidence="3 6" id="KW-1133">Transmembrane helix</keyword>
<comment type="subcellular location">
    <subcellularLocation>
        <location evidence="1">Membrane</location>
        <topology evidence="1">Multi-pass membrane protein</topology>
    </subcellularLocation>
</comment>
<reference evidence="8" key="1">
    <citation type="journal article" date="2020" name="Stud. Mycol.">
        <title>101 Dothideomycetes genomes: a test case for predicting lifestyles and emergence of pathogens.</title>
        <authorList>
            <person name="Haridas S."/>
            <person name="Albert R."/>
            <person name="Binder M."/>
            <person name="Bloem J."/>
            <person name="Labutti K."/>
            <person name="Salamov A."/>
            <person name="Andreopoulos B."/>
            <person name="Baker S."/>
            <person name="Barry K."/>
            <person name="Bills G."/>
            <person name="Bluhm B."/>
            <person name="Cannon C."/>
            <person name="Castanera R."/>
            <person name="Culley D."/>
            <person name="Daum C."/>
            <person name="Ezra D."/>
            <person name="Gonzalez J."/>
            <person name="Henrissat B."/>
            <person name="Kuo A."/>
            <person name="Liang C."/>
            <person name="Lipzen A."/>
            <person name="Lutzoni F."/>
            <person name="Magnuson J."/>
            <person name="Mondo S."/>
            <person name="Nolan M."/>
            <person name="Ohm R."/>
            <person name="Pangilinan J."/>
            <person name="Park H.-J."/>
            <person name="Ramirez L."/>
            <person name="Alfaro M."/>
            <person name="Sun H."/>
            <person name="Tritt A."/>
            <person name="Yoshinaga Y."/>
            <person name="Zwiers L.-H."/>
            <person name="Turgeon B."/>
            <person name="Goodwin S."/>
            <person name="Spatafora J."/>
            <person name="Crous P."/>
            <person name="Grigoriev I."/>
        </authorList>
    </citation>
    <scope>NUCLEOTIDE SEQUENCE</scope>
    <source>
        <strain evidence="8">CBS 107.79</strain>
    </source>
</reference>
<feature type="domain" description="Rhodopsin" evidence="7">
    <location>
        <begin position="56"/>
        <end position="298"/>
    </location>
</feature>
<comment type="similarity">
    <text evidence="5">Belongs to the SAT4 family.</text>
</comment>
<evidence type="ECO:0000313" key="8">
    <source>
        <dbReference type="EMBL" id="KAF1974062.1"/>
    </source>
</evidence>
<dbReference type="GO" id="GO:0016020">
    <property type="term" value="C:membrane"/>
    <property type="evidence" value="ECO:0007669"/>
    <property type="project" value="UniProtKB-SubCell"/>
</dbReference>
<evidence type="ECO:0000256" key="3">
    <source>
        <dbReference type="ARBA" id="ARBA00022989"/>
    </source>
</evidence>
<dbReference type="OrthoDB" id="4682787at2759"/>
<feature type="transmembrane region" description="Helical" evidence="6">
    <location>
        <begin position="269"/>
        <end position="294"/>
    </location>
</feature>
<dbReference type="AlphaFoldDB" id="A0A6A5VDN2"/>
<dbReference type="InterPro" id="IPR049326">
    <property type="entry name" value="Rhodopsin_dom_fungi"/>
</dbReference>
<evidence type="ECO:0000256" key="6">
    <source>
        <dbReference type="SAM" id="Phobius"/>
    </source>
</evidence>
<dbReference type="Proteomes" id="UP000800036">
    <property type="component" value="Unassembled WGS sequence"/>
</dbReference>
<evidence type="ECO:0000256" key="4">
    <source>
        <dbReference type="ARBA" id="ARBA00023136"/>
    </source>
</evidence>
<dbReference type="PANTHER" id="PTHR33048:SF47">
    <property type="entry name" value="INTEGRAL MEMBRANE PROTEIN-RELATED"/>
    <property type="match status" value="1"/>
</dbReference>
<accession>A0A6A5VDN2</accession>
<feature type="transmembrane region" description="Helical" evidence="6">
    <location>
        <begin position="152"/>
        <end position="178"/>
    </location>
</feature>
<sequence>MVTPTPEQLRELFLSRPAMVAPHGEVANFINPPSIQSKALGVVISVFLLTTLAVGIRLYTKLVVVKRLALDDYVLIVGYLIYGAGYQAVNYIMVDMNGVGEHQWNIIVRDLIPFLYYMQMGNTIYGIVILAIKVAILIQCLHVLVPDGVHTAAFWVFHFLLWSHVLFYVICTFVEIFMCNPRAKIWDPTITTGHCMNSKAVNIAAAAVNAGSDFILVIIPQLIIWRLNMSTSKKWAVGSVFLVGLLACAAATVRMYFSIGLLHNKDFTWAATLMGLWVEVEIGCGFLVACMPVFPRFFRHQPIFSTLGSGLRSLLRRDRGSAKYSSERLGSSDGSRQKKNPIVTDVEFEELVRRSDLGMVTVDHPGPGPRS</sequence>
<dbReference type="Pfam" id="PF20684">
    <property type="entry name" value="Fung_rhodopsin"/>
    <property type="match status" value="1"/>
</dbReference>